<dbReference type="Pfam" id="PF00176">
    <property type="entry name" value="SNF2-rel_dom"/>
    <property type="match status" value="1"/>
</dbReference>
<dbReference type="InterPro" id="IPR024975">
    <property type="entry name" value="NOV_C"/>
</dbReference>
<dbReference type="STRING" id="78245.Xaut_0680"/>
<dbReference type="EMBL" id="CP000781">
    <property type="protein sequence ID" value="ABS65932.1"/>
    <property type="molecule type" value="Genomic_DNA"/>
</dbReference>
<evidence type="ECO:0000256" key="3">
    <source>
        <dbReference type="ARBA" id="ARBA00022806"/>
    </source>
</evidence>
<dbReference type="Proteomes" id="UP000002417">
    <property type="component" value="Chromosome"/>
</dbReference>
<feature type="domain" description="Helicase ATP-binding" evidence="5">
    <location>
        <begin position="117"/>
        <end position="290"/>
    </location>
</feature>
<proteinExistence type="predicted"/>
<dbReference type="GO" id="GO:0004386">
    <property type="term" value="F:helicase activity"/>
    <property type="evidence" value="ECO:0007669"/>
    <property type="project" value="UniProtKB-KW"/>
</dbReference>
<accession>A7ID39</accession>
<dbReference type="AlphaFoldDB" id="A7ID39"/>
<evidence type="ECO:0000313" key="8">
    <source>
        <dbReference type="Proteomes" id="UP000002417"/>
    </source>
</evidence>
<protein>
    <submittedName>
        <fullName evidence="7">Helicase domain protein</fullName>
    </submittedName>
</protein>
<evidence type="ECO:0000256" key="1">
    <source>
        <dbReference type="ARBA" id="ARBA00022741"/>
    </source>
</evidence>
<dbReference type="InterPro" id="IPR027417">
    <property type="entry name" value="P-loop_NTPase"/>
</dbReference>
<keyword evidence="8" id="KW-1185">Reference proteome</keyword>
<keyword evidence="1" id="KW-0547">Nucleotide-binding</keyword>
<sequence>MGARLEDIKNGASVRGIASAQPVQVVSVDWIGDQAISVVFRDHSGTVAESILYRDDEHRLEVEKTGRPWSFDADGALLRLVTEANRIKLAHYFDPYLAIHTSLVDPLPHQISAVYGEMLPRQPLRFLLADDPGAGKTIMAGLLIKELIARSDLERCLVVAPGSLVEQWQDELGQKFNLEFDILTRDMIETSRSGNPFSDRNRLIVRLDVLARNEELQDKLMSAQEWDLIICDEAHRMSATYFGGEVKYTKRYQIGQKLGQACRHLLLMSATPHNGKEEDFQLFMALLDGDRFEGRFRDGVHYADTEDMMRRLTKEELLTFDGRPLFPERRAYTVKYELSEGEAALYTAVTEYVRTEMNRVQRFAEGDGKKRNNVGFALQILQRRLASSPAAIYQSLKRRRERLESELGEARLATKGRRAGFDERAVNADILRNIEEYGQEEIDELEDLISTGATTAETVEQLVLEVETLKSLEAMALGVLRSGVDTKWSQLNRILDDDLMIDSAKNRRKLIIFTEPKDTLNYLLEKVRARLGNPEAVDVIHGGVSREERRKVVERFMQDKDLLVLIANDAAGEGVNLQRGHLMVNYDLPWNPNKIEQRFGRIHRIGQTEVCHLWNLVAADTREGEVYARLLEKLEAAREALGGRVYDVLGELFEGTALKDLLFQAIQYGEQDEVKARLLQQVDGAVDQTHLLELLRRRALTNDTMPEAKVEELRLEMERAEALRLQPHHIQSFFVEAFQHLGGRLKRREEGRWEVTHVPVRIRERDRQIGTGAPIQKQYERICFEKGLINQQPVAAFICPGHPLLEAVISLIREQYEQIMRQGAILVDDTDPGDSLSAIFLLEHTVQDGRMTSGGKPHVISQRLQFTAIDKAGDAVNAGIAPHLNLRPATTEEIDAVGNLLDEDWLTSELEKTAIRFATVELAQGHVAEIKTRRLPEIDKVEQEVRARLKKEINYWDSRAFELKEEEKAGKKARLSWQNAQRRAEELAERQKRRMDQLERERFITSQPPRVRGGMVVIPGGLLDARQSPAVPKHFAEDSAARRAIELAAMEAVMAAERALGNVPADVSAQKIGYDIASHDPKSGHLRFIEVKGRIDGADSVMVTRQEVITSLHEPEKFILAIVSVEGGFAHAPRYVRGPLVEREPSFLETAIQFDLKRLLERAEEAQ</sequence>
<dbReference type="SMART" id="SM00487">
    <property type="entry name" value="DEXDc"/>
    <property type="match status" value="1"/>
</dbReference>
<dbReference type="PANTHER" id="PTHR45766:SF6">
    <property type="entry name" value="SWI_SNF-RELATED MATRIX-ASSOCIATED ACTIN-DEPENDENT REGULATOR OF CHROMATIN SUBFAMILY A-LIKE PROTEIN 1"/>
    <property type="match status" value="1"/>
</dbReference>
<dbReference type="InterPro" id="IPR049730">
    <property type="entry name" value="SNF2/RAD54-like_C"/>
</dbReference>
<dbReference type="GO" id="GO:0005524">
    <property type="term" value="F:ATP binding"/>
    <property type="evidence" value="ECO:0007669"/>
    <property type="project" value="UniProtKB-KW"/>
</dbReference>
<reference evidence="7 8" key="1">
    <citation type="submission" date="2007-07" db="EMBL/GenBank/DDBJ databases">
        <title>Complete sequence of chromosome of Xanthobacter autotrophicus Py2.</title>
        <authorList>
            <consortium name="US DOE Joint Genome Institute"/>
            <person name="Copeland A."/>
            <person name="Lucas S."/>
            <person name="Lapidus A."/>
            <person name="Barry K."/>
            <person name="Glavina del Rio T."/>
            <person name="Hammon N."/>
            <person name="Israni S."/>
            <person name="Dalin E."/>
            <person name="Tice H."/>
            <person name="Pitluck S."/>
            <person name="Sims D."/>
            <person name="Brettin T."/>
            <person name="Bruce D."/>
            <person name="Detter J.C."/>
            <person name="Han C."/>
            <person name="Tapia R."/>
            <person name="Brainard J."/>
            <person name="Schmutz J."/>
            <person name="Larimer F."/>
            <person name="Land M."/>
            <person name="Hauser L."/>
            <person name="Kyrpides N."/>
            <person name="Kim E."/>
            <person name="Ensigns S.A."/>
            <person name="Richardson P."/>
        </authorList>
    </citation>
    <scope>NUCLEOTIDE SEQUENCE [LARGE SCALE GENOMIC DNA]</scope>
    <source>
        <strain evidence="8">ATCC BAA-1158 / Py2</strain>
    </source>
</reference>
<dbReference type="KEGG" id="xau:Xaut_0680"/>
<dbReference type="InterPro" id="IPR001650">
    <property type="entry name" value="Helicase_C-like"/>
</dbReference>
<dbReference type="Gene3D" id="3.40.50.10810">
    <property type="entry name" value="Tandem AAA-ATPase domain"/>
    <property type="match status" value="1"/>
</dbReference>
<dbReference type="PROSITE" id="PS51192">
    <property type="entry name" value="HELICASE_ATP_BIND_1"/>
    <property type="match status" value="1"/>
</dbReference>
<dbReference type="InterPro" id="IPR038718">
    <property type="entry name" value="SNF2-like_sf"/>
</dbReference>
<dbReference type="Pfam" id="PF13020">
    <property type="entry name" value="NOV_C"/>
    <property type="match status" value="1"/>
</dbReference>
<gene>
    <name evidence="7" type="ordered locus">Xaut_0680</name>
</gene>
<dbReference type="OrthoDB" id="9814088at2"/>
<evidence type="ECO:0000256" key="4">
    <source>
        <dbReference type="ARBA" id="ARBA00022840"/>
    </source>
</evidence>
<dbReference type="PhylomeDB" id="A7ID39"/>
<dbReference type="CDD" id="cd18011">
    <property type="entry name" value="DEXDc_RapA"/>
    <property type="match status" value="1"/>
</dbReference>
<dbReference type="PANTHER" id="PTHR45766">
    <property type="entry name" value="DNA ANNEALING HELICASE AND ENDONUCLEASE ZRANB3 FAMILY MEMBER"/>
    <property type="match status" value="1"/>
</dbReference>
<keyword evidence="4" id="KW-0067">ATP-binding</keyword>
<dbReference type="GO" id="GO:0016787">
    <property type="term" value="F:hydrolase activity"/>
    <property type="evidence" value="ECO:0007669"/>
    <property type="project" value="UniProtKB-KW"/>
</dbReference>
<dbReference type="PROSITE" id="PS51194">
    <property type="entry name" value="HELICASE_CTER"/>
    <property type="match status" value="1"/>
</dbReference>
<evidence type="ECO:0000259" key="5">
    <source>
        <dbReference type="PROSITE" id="PS51192"/>
    </source>
</evidence>
<dbReference type="SMART" id="SM00490">
    <property type="entry name" value="HELICc"/>
    <property type="match status" value="1"/>
</dbReference>
<keyword evidence="3 7" id="KW-0347">Helicase</keyword>
<evidence type="ECO:0000259" key="6">
    <source>
        <dbReference type="PROSITE" id="PS51194"/>
    </source>
</evidence>
<name>A7ID39_XANP2</name>
<feature type="domain" description="Helicase C-terminal" evidence="6">
    <location>
        <begin position="496"/>
        <end position="653"/>
    </location>
</feature>
<organism evidence="7 8">
    <name type="scientific">Xanthobacter autotrophicus (strain ATCC BAA-1158 / Py2)</name>
    <dbReference type="NCBI Taxonomy" id="78245"/>
    <lineage>
        <taxon>Bacteria</taxon>
        <taxon>Pseudomonadati</taxon>
        <taxon>Pseudomonadota</taxon>
        <taxon>Alphaproteobacteria</taxon>
        <taxon>Hyphomicrobiales</taxon>
        <taxon>Xanthobacteraceae</taxon>
        <taxon>Xanthobacter</taxon>
    </lineage>
</organism>
<dbReference type="HOGENOM" id="CLU_009519_0_0_5"/>
<dbReference type="SUPFAM" id="SSF52540">
    <property type="entry name" value="P-loop containing nucleoside triphosphate hydrolases"/>
    <property type="match status" value="2"/>
</dbReference>
<dbReference type="eggNOG" id="COG0553">
    <property type="taxonomic scope" value="Bacteria"/>
</dbReference>
<dbReference type="InterPro" id="IPR014001">
    <property type="entry name" value="Helicase_ATP-bd"/>
</dbReference>
<evidence type="ECO:0000256" key="2">
    <source>
        <dbReference type="ARBA" id="ARBA00022801"/>
    </source>
</evidence>
<evidence type="ECO:0000313" key="7">
    <source>
        <dbReference type="EMBL" id="ABS65932.1"/>
    </source>
</evidence>
<dbReference type="Pfam" id="PF00271">
    <property type="entry name" value="Helicase_C"/>
    <property type="match status" value="1"/>
</dbReference>
<dbReference type="Gene3D" id="3.40.50.300">
    <property type="entry name" value="P-loop containing nucleotide triphosphate hydrolases"/>
    <property type="match status" value="1"/>
</dbReference>
<dbReference type="InterPro" id="IPR000330">
    <property type="entry name" value="SNF2_N"/>
</dbReference>
<dbReference type="CDD" id="cd18793">
    <property type="entry name" value="SF2_C_SNF"/>
    <property type="match status" value="1"/>
</dbReference>
<keyword evidence="2" id="KW-0378">Hydrolase</keyword>
<dbReference type="InterPro" id="IPR057342">
    <property type="entry name" value="DEXDc_RapA"/>
</dbReference>